<dbReference type="PROSITE" id="PS51257">
    <property type="entry name" value="PROKAR_LIPOPROTEIN"/>
    <property type="match status" value="1"/>
</dbReference>
<dbReference type="SUPFAM" id="SSF53474">
    <property type="entry name" value="alpha/beta-Hydrolases"/>
    <property type="match status" value="1"/>
</dbReference>
<name>A0A6N6JGG4_9RHOB</name>
<keyword evidence="6" id="KW-1185">Reference proteome</keyword>
<evidence type="ECO:0000313" key="6">
    <source>
        <dbReference type="Proteomes" id="UP000436822"/>
    </source>
</evidence>
<reference evidence="5 6" key="1">
    <citation type="submission" date="2019-12" db="EMBL/GenBank/DDBJ databases">
        <title>Litoreibacter badius sp. nov., a novel bacteriochlorophyll a-containing bacterium in the genus Litoreibacter.</title>
        <authorList>
            <person name="Kanamuro M."/>
            <person name="Takabe Y."/>
            <person name="Mori K."/>
            <person name="Takaichi S."/>
            <person name="Hanada S."/>
        </authorList>
    </citation>
    <scope>NUCLEOTIDE SEQUENCE [LARGE SCALE GENOMIC DNA]</scope>
    <source>
        <strain evidence="5 6">K6</strain>
    </source>
</reference>
<protein>
    <recommendedName>
        <fullName evidence="4">Phospholipase/carboxylesterase/thioesterase domain-containing protein</fullName>
    </recommendedName>
</protein>
<evidence type="ECO:0000259" key="4">
    <source>
        <dbReference type="Pfam" id="PF02230"/>
    </source>
</evidence>
<gene>
    <name evidence="5" type="ORF">KIN_21310</name>
</gene>
<evidence type="ECO:0000256" key="1">
    <source>
        <dbReference type="ARBA" id="ARBA00022729"/>
    </source>
</evidence>
<organism evidence="5 6">
    <name type="scientific">Litoreibacter roseus</name>
    <dbReference type="NCBI Taxonomy" id="2601869"/>
    <lineage>
        <taxon>Bacteria</taxon>
        <taxon>Pseudomonadati</taxon>
        <taxon>Pseudomonadota</taxon>
        <taxon>Alphaproteobacteria</taxon>
        <taxon>Rhodobacterales</taxon>
        <taxon>Roseobacteraceae</taxon>
        <taxon>Litoreibacter</taxon>
    </lineage>
</organism>
<dbReference type="PANTHER" id="PTHR43037">
    <property type="entry name" value="UNNAMED PRODUCT-RELATED"/>
    <property type="match status" value="1"/>
</dbReference>
<dbReference type="InterPro" id="IPR029058">
    <property type="entry name" value="AB_hydrolase_fold"/>
</dbReference>
<evidence type="ECO:0000313" key="5">
    <source>
        <dbReference type="EMBL" id="GFE65057.1"/>
    </source>
</evidence>
<accession>A0A6N6JGG4</accession>
<dbReference type="PANTHER" id="PTHR43037:SF5">
    <property type="entry name" value="FERULOYL ESTERASE"/>
    <property type="match status" value="1"/>
</dbReference>
<proteinExistence type="predicted"/>
<comment type="caution">
    <text evidence="5">The sequence shown here is derived from an EMBL/GenBank/DDBJ whole genome shotgun (WGS) entry which is preliminary data.</text>
</comment>
<dbReference type="GO" id="GO:0016787">
    <property type="term" value="F:hydrolase activity"/>
    <property type="evidence" value="ECO:0007669"/>
    <property type="project" value="UniProtKB-KW"/>
</dbReference>
<dbReference type="InterPro" id="IPR050955">
    <property type="entry name" value="Plant_Biomass_Hydrol_Est"/>
</dbReference>
<dbReference type="Proteomes" id="UP000436822">
    <property type="component" value="Unassembled WGS sequence"/>
</dbReference>
<keyword evidence="2" id="KW-0378">Hydrolase</keyword>
<evidence type="ECO:0000256" key="3">
    <source>
        <dbReference type="SAM" id="SignalP"/>
    </source>
</evidence>
<dbReference type="RefSeq" id="WP_174239115.1">
    <property type="nucleotide sequence ID" value="NZ_BLJE01000002.1"/>
</dbReference>
<feature type="signal peptide" evidence="3">
    <location>
        <begin position="1"/>
        <end position="23"/>
    </location>
</feature>
<feature type="chain" id="PRO_5026901813" description="Phospholipase/carboxylesterase/thioesterase domain-containing protein" evidence="3">
    <location>
        <begin position="24"/>
        <end position="272"/>
    </location>
</feature>
<feature type="domain" description="Phospholipase/carboxylesterase/thioesterase" evidence="4">
    <location>
        <begin position="124"/>
        <end position="200"/>
    </location>
</feature>
<sequence>MLRRVLLGLAAMYLPMAAGMASACGAETDCQIGDRMYRIAMPDGHDGVSEVGAIVFAHGYRGTAQGVMRNRSFRRMASDLGVALIAVDSKGDGWSLPNSPALSSASGAEEVKYFDQMKADAAARFAIDPDQIMVTGFSAGGMMVWTLACERGDDYAGFAPIAGTFWAPIPQSCDAPAANVVHIHGDADRTVPLAGRPVAETHQGDVLETLNMYRSFGGFGEASAEKTDNMACEMSANEAGKILNFCLFEGGHSFNPAHVSAAWSMIMDASAS</sequence>
<keyword evidence="1 3" id="KW-0732">Signal</keyword>
<dbReference type="AlphaFoldDB" id="A0A6N6JGG4"/>
<dbReference type="EMBL" id="BLJE01000002">
    <property type="protein sequence ID" value="GFE65057.1"/>
    <property type="molecule type" value="Genomic_DNA"/>
</dbReference>
<evidence type="ECO:0000256" key="2">
    <source>
        <dbReference type="ARBA" id="ARBA00022801"/>
    </source>
</evidence>
<dbReference type="Pfam" id="PF02230">
    <property type="entry name" value="Abhydrolase_2"/>
    <property type="match status" value="1"/>
</dbReference>
<dbReference type="Gene3D" id="3.40.50.1820">
    <property type="entry name" value="alpha/beta hydrolase"/>
    <property type="match status" value="1"/>
</dbReference>
<dbReference type="InterPro" id="IPR003140">
    <property type="entry name" value="PLipase/COase/thioEstase"/>
</dbReference>